<name>A0A8S9HC11_BRACR</name>
<dbReference type="EMBL" id="QGKW02001940">
    <property type="protein sequence ID" value="KAF2554454.1"/>
    <property type="molecule type" value="Genomic_DNA"/>
</dbReference>
<dbReference type="Proteomes" id="UP000712281">
    <property type="component" value="Unassembled WGS sequence"/>
</dbReference>
<protein>
    <submittedName>
        <fullName evidence="1">Uncharacterized protein</fullName>
    </submittedName>
</protein>
<proteinExistence type="predicted"/>
<reference evidence="1" key="1">
    <citation type="submission" date="2019-12" db="EMBL/GenBank/DDBJ databases">
        <title>Genome sequencing and annotation of Brassica cretica.</title>
        <authorList>
            <person name="Studholme D.J."/>
            <person name="Sarris P.F."/>
        </authorList>
    </citation>
    <scope>NUCLEOTIDE SEQUENCE</scope>
    <source>
        <strain evidence="1">PFS-001/15</strain>
        <tissue evidence="1">Leaf</tissue>
    </source>
</reference>
<sequence>MIMEPMMTFSKDQDVVGGAFSKERNTLLGRCGTDLVSHFEEGLVSHFEEHSPLGPDPP</sequence>
<dbReference type="AlphaFoldDB" id="A0A8S9HC11"/>
<evidence type="ECO:0000313" key="2">
    <source>
        <dbReference type="Proteomes" id="UP000712281"/>
    </source>
</evidence>
<comment type="caution">
    <text evidence="1">The sequence shown here is derived from an EMBL/GenBank/DDBJ whole genome shotgun (WGS) entry which is preliminary data.</text>
</comment>
<evidence type="ECO:0000313" key="1">
    <source>
        <dbReference type="EMBL" id="KAF2554454.1"/>
    </source>
</evidence>
<accession>A0A8S9HC11</accession>
<gene>
    <name evidence="1" type="ORF">F2Q68_00017001</name>
</gene>
<organism evidence="1 2">
    <name type="scientific">Brassica cretica</name>
    <name type="common">Mustard</name>
    <dbReference type="NCBI Taxonomy" id="69181"/>
    <lineage>
        <taxon>Eukaryota</taxon>
        <taxon>Viridiplantae</taxon>
        <taxon>Streptophyta</taxon>
        <taxon>Embryophyta</taxon>
        <taxon>Tracheophyta</taxon>
        <taxon>Spermatophyta</taxon>
        <taxon>Magnoliopsida</taxon>
        <taxon>eudicotyledons</taxon>
        <taxon>Gunneridae</taxon>
        <taxon>Pentapetalae</taxon>
        <taxon>rosids</taxon>
        <taxon>malvids</taxon>
        <taxon>Brassicales</taxon>
        <taxon>Brassicaceae</taxon>
        <taxon>Brassiceae</taxon>
        <taxon>Brassica</taxon>
    </lineage>
</organism>